<dbReference type="GO" id="GO:0031507">
    <property type="term" value="P:heterochromatin formation"/>
    <property type="evidence" value="ECO:0007669"/>
    <property type="project" value="TreeGrafter"/>
</dbReference>
<dbReference type="EMBL" id="CAKOGP040001869">
    <property type="protein sequence ID" value="CAJ1954556.1"/>
    <property type="molecule type" value="Genomic_DNA"/>
</dbReference>
<dbReference type="Proteomes" id="UP001295423">
    <property type="component" value="Unassembled WGS sequence"/>
</dbReference>
<dbReference type="InterPro" id="IPR041355">
    <property type="entry name" value="Pre-SET_CXC"/>
</dbReference>
<evidence type="ECO:0000256" key="2">
    <source>
        <dbReference type="ARBA" id="ARBA00023163"/>
    </source>
</evidence>
<proteinExistence type="predicted"/>
<dbReference type="PANTHER" id="PTHR45747">
    <property type="entry name" value="HISTONE-LYSINE N-METHYLTRANSFERASE E(Z)"/>
    <property type="match status" value="1"/>
</dbReference>
<comment type="caution">
    <text evidence="5">The sequence shown here is derived from an EMBL/GenBank/DDBJ whole genome shotgun (WGS) entry which is preliminary data.</text>
</comment>
<feature type="compositionally biased region" description="Polar residues" evidence="3">
    <location>
        <begin position="1"/>
        <end position="13"/>
    </location>
</feature>
<dbReference type="Pfam" id="PF00856">
    <property type="entry name" value="SET"/>
    <property type="match status" value="1"/>
</dbReference>
<dbReference type="Gene3D" id="2.170.270.10">
    <property type="entry name" value="SET domain"/>
    <property type="match status" value="1"/>
</dbReference>
<protein>
    <recommendedName>
        <fullName evidence="4">SET domain-containing protein</fullName>
    </recommendedName>
</protein>
<keyword evidence="1" id="KW-0805">Transcription regulation</keyword>
<evidence type="ECO:0000313" key="5">
    <source>
        <dbReference type="EMBL" id="CAJ1954556.1"/>
    </source>
</evidence>
<organism evidence="5 6">
    <name type="scientific">Cylindrotheca closterium</name>
    <dbReference type="NCBI Taxonomy" id="2856"/>
    <lineage>
        <taxon>Eukaryota</taxon>
        <taxon>Sar</taxon>
        <taxon>Stramenopiles</taxon>
        <taxon>Ochrophyta</taxon>
        <taxon>Bacillariophyta</taxon>
        <taxon>Bacillariophyceae</taxon>
        <taxon>Bacillariophycidae</taxon>
        <taxon>Bacillariales</taxon>
        <taxon>Bacillariaceae</taxon>
        <taxon>Cylindrotheca</taxon>
    </lineage>
</organism>
<sequence length="704" mass="79179">MSANDPINLADTSSSEEEDNFGDSCTTENEANIYIKGDNGTDATDTKTAKAELQAAKSSDGGEIFREDSGTKLPQRVNIPERASLTQSNDIPPSEETRKKPKLVHNTLVKHDDDGNAFVADNVGSRNTNDNGDSNDDEIVWLGSRASVPKPDKVVPIAELKNSLEGLTRAQVFERMKNDPRIQQTLDSPIAESTEKGRSMEDTIDISDGSSIISVHSLVDVDARVNPEFDDVSVIEMSSSEEEDSDDDEAPFMGDTSFMMTNEQSKVRDELVVEETPELLEEAPTRPRVSIREMAETFKKDHDSKEDEKILVVVEEAVRKVHSKRKQTLRRKAKRFQRKTRVTVVAETQENIKKFPTQSSEKPCLIRGEYLDDPNHPLPKCQVTFIPIKKSTGCFDKHPTELLDVCYDFECMGWLDYKEGLQEQRMIPRYIIERRIKEAEEVVSRVCKRLGTSGELPKVAQSYIATLMNLSAKSIFHIWCQQLKKKATSGPKCVVQLICQDVNSDNLLASLGCQCKSKCLTPNCPCHRAGRECNPDLCKTCQTCTDPAGIPKERKQKCRNDNIRMHRQNKGLFYGKSTIPKAGWGLFCKTEIKRGEFIGEYVGEVINEDEINRRTATGENLDYLFDLGNGHCVDGLRQGNFTRFMNHSHENQNVRAAIMKVDGGPRIAFFARSRIIPAETELFFDYGKRYKTDFSTGATSRSRP</sequence>
<feature type="domain" description="SET" evidence="4">
    <location>
        <begin position="570"/>
        <end position="687"/>
    </location>
</feature>
<gene>
    <name evidence="5" type="ORF">CYCCA115_LOCUS15149</name>
</gene>
<dbReference type="PROSITE" id="PS50280">
    <property type="entry name" value="SET"/>
    <property type="match status" value="1"/>
</dbReference>
<dbReference type="PANTHER" id="PTHR45747:SF4">
    <property type="entry name" value="HISTONE-LYSINE N-METHYLTRANSFERASE E(Z)"/>
    <property type="match status" value="1"/>
</dbReference>
<dbReference type="InterPro" id="IPR045318">
    <property type="entry name" value="EZH1/2-like"/>
</dbReference>
<evidence type="ECO:0000256" key="1">
    <source>
        <dbReference type="ARBA" id="ARBA00023015"/>
    </source>
</evidence>
<evidence type="ECO:0000313" key="6">
    <source>
        <dbReference type="Proteomes" id="UP001295423"/>
    </source>
</evidence>
<dbReference type="SMART" id="SM00317">
    <property type="entry name" value="SET"/>
    <property type="match status" value="1"/>
</dbReference>
<reference evidence="5" key="1">
    <citation type="submission" date="2023-08" db="EMBL/GenBank/DDBJ databases">
        <authorList>
            <person name="Audoor S."/>
            <person name="Bilcke G."/>
        </authorList>
    </citation>
    <scope>NUCLEOTIDE SEQUENCE</scope>
</reference>
<dbReference type="GO" id="GO:0046976">
    <property type="term" value="F:histone H3K27 methyltransferase activity"/>
    <property type="evidence" value="ECO:0007669"/>
    <property type="project" value="TreeGrafter"/>
</dbReference>
<dbReference type="InterPro" id="IPR046341">
    <property type="entry name" value="SET_dom_sf"/>
</dbReference>
<keyword evidence="6" id="KW-1185">Reference proteome</keyword>
<evidence type="ECO:0000259" key="4">
    <source>
        <dbReference type="PROSITE" id="PS50280"/>
    </source>
</evidence>
<dbReference type="InterPro" id="IPR001214">
    <property type="entry name" value="SET_dom"/>
</dbReference>
<keyword evidence="2" id="KW-0804">Transcription</keyword>
<dbReference type="AlphaFoldDB" id="A0AAD2FWD2"/>
<evidence type="ECO:0000256" key="3">
    <source>
        <dbReference type="SAM" id="MobiDB-lite"/>
    </source>
</evidence>
<dbReference type="GO" id="GO:0003682">
    <property type="term" value="F:chromatin binding"/>
    <property type="evidence" value="ECO:0007669"/>
    <property type="project" value="TreeGrafter"/>
</dbReference>
<dbReference type="SUPFAM" id="SSF82199">
    <property type="entry name" value="SET domain"/>
    <property type="match status" value="1"/>
</dbReference>
<dbReference type="Pfam" id="PF18264">
    <property type="entry name" value="preSET_CXC"/>
    <property type="match status" value="1"/>
</dbReference>
<accession>A0AAD2FWD2</accession>
<name>A0AAD2FWD2_9STRA</name>
<dbReference type="GO" id="GO:0005634">
    <property type="term" value="C:nucleus"/>
    <property type="evidence" value="ECO:0007669"/>
    <property type="project" value="TreeGrafter"/>
</dbReference>
<feature type="region of interest" description="Disordered" evidence="3">
    <location>
        <begin position="1"/>
        <end position="138"/>
    </location>
</feature>